<keyword evidence="5" id="KW-0963">Cytoplasm</keyword>
<evidence type="ECO:0000256" key="6">
    <source>
        <dbReference type="ARBA" id="ARBA00022790"/>
    </source>
</evidence>
<keyword evidence="10" id="KW-1185">Reference proteome</keyword>
<dbReference type="Pfam" id="PF01399">
    <property type="entry name" value="PCI"/>
    <property type="match status" value="1"/>
</dbReference>
<evidence type="ECO:0000256" key="7">
    <source>
        <dbReference type="ARBA" id="ARBA00023242"/>
    </source>
</evidence>
<keyword evidence="6" id="KW-0736">Signalosome</keyword>
<evidence type="ECO:0000256" key="2">
    <source>
        <dbReference type="ARBA" id="ARBA00004496"/>
    </source>
</evidence>
<dbReference type="Proteomes" id="UP000070444">
    <property type="component" value="Unassembled WGS sequence"/>
</dbReference>
<dbReference type="PANTHER" id="PTHR10758:SF1">
    <property type="entry name" value="COP9 SIGNALOSOME COMPLEX SUBUNIT 3"/>
    <property type="match status" value="1"/>
</dbReference>
<gene>
    <name evidence="9" type="ORF">CONCODRAFT_1943</name>
</gene>
<dbReference type="InterPro" id="IPR000717">
    <property type="entry name" value="PCI_dom"/>
</dbReference>
<dbReference type="GO" id="GO:0008180">
    <property type="term" value="C:COP9 signalosome"/>
    <property type="evidence" value="ECO:0007669"/>
    <property type="project" value="UniProtKB-KW"/>
</dbReference>
<dbReference type="PANTHER" id="PTHR10758">
    <property type="entry name" value="26S PROTEASOME NON-ATPASE REGULATORY SUBUNIT 3/COP9 SIGNALOSOME COMPLEX SUBUNIT 3"/>
    <property type="match status" value="1"/>
</dbReference>
<dbReference type="Pfam" id="PF22788">
    <property type="entry name" value="COP9_hel_rpt"/>
    <property type="match status" value="1"/>
</dbReference>
<evidence type="ECO:0000256" key="5">
    <source>
        <dbReference type="ARBA" id="ARBA00022490"/>
    </source>
</evidence>
<dbReference type="STRING" id="796925.A0A137PIP7"/>
<dbReference type="AlphaFoldDB" id="A0A137PIP7"/>
<evidence type="ECO:0000313" key="9">
    <source>
        <dbReference type="EMBL" id="KXN74876.1"/>
    </source>
</evidence>
<accession>A0A137PIP7</accession>
<name>A0A137PIP7_CONC2</name>
<dbReference type="InterPro" id="IPR050756">
    <property type="entry name" value="CSN3"/>
</dbReference>
<evidence type="ECO:0000259" key="8">
    <source>
        <dbReference type="PROSITE" id="PS50250"/>
    </source>
</evidence>
<organism evidence="9 10">
    <name type="scientific">Conidiobolus coronatus (strain ATCC 28846 / CBS 209.66 / NRRL 28638)</name>
    <name type="common">Delacroixia coronata</name>
    <dbReference type="NCBI Taxonomy" id="796925"/>
    <lineage>
        <taxon>Eukaryota</taxon>
        <taxon>Fungi</taxon>
        <taxon>Fungi incertae sedis</taxon>
        <taxon>Zoopagomycota</taxon>
        <taxon>Entomophthoromycotina</taxon>
        <taxon>Entomophthoromycetes</taxon>
        <taxon>Entomophthorales</taxon>
        <taxon>Ancylistaceae</taxon>
        <taxon>Conidiobolus</taxon>
    </lineage>
</organism>
<dbReference type="GO" id="GO:0005737">
    <property type="term" value="C:cytoplasm"/>
    <property type="evidence" value="ECO:0007669"/>
    <property type="project" value="UniProtKB-SubCell"/>
</dbReference>
<protein>
    <recommendedName>
        <fullName evidence="4">COP9 signalosome complex subunit 3</fullName>
    </recommendedName>
</protein>
<comment type="subcellular location">
    <subcellularLocation>
        <location evidence="2">Cytoplasm</location>
    </subcellularLocation>
    <subcellularLocation>
        <location evidence="1">Nucleus</location>
    </subcellularLocation>
</comment>
<dbReference type="PROSITE" id="PS50250">
    <property type="entry name" value="PCI"/>
    <property type="match status" value="1"/>
</dbReference>
<evidence type="ECO:0000256" key="4">
    <source>
        <dbReference type="ARBA" id="ARBA00014878"/>
    </source>
</evidence>
<evidence type="ECO:0000256" key="1">
    <source>
        <dbReference type="ARBA" id="ARBA00004123"/>
    </source>
</evidence>
<proteinExistence type="inferred from homology"/>
<evidence type="ECO:0000256" key="3">
    <source>
        <dbReference type="ARBA" id="ARBA00007084"/>
    </source>
</evidence>
<comment type="similarity">
    <text evidence="3">Belongs to the CSN3 family.</text>
</comment>
<dbReference type="OrthoDB" id="29061at2759"/>
<dbReference type="InterPro" id="IPR055089">
    <property type="entry name" value="COP9_N"/>
</dbReference>
<sequence>MRDSGSISPTSTTPTPTYSKELLKNLKDLAQSSTSITDSEGRSYLDQLDPSVHTNTWLSIFSAYFRWLVETKSDEIYSSLYLLKLSIPKFDIEQISVLPNLIGDLSTQLSSLALNNNLTIEELPNQKLAILKLLLNLKTKIPSQSLLNPIHSNILKICLKTKAYHIGLKLIQEHAYLDIEVKESPIQIQDYLTFHYYAALIHIGYKNYQSALEHFMLVLIVPGKSVSQIQLESVKKGILIDLLTLKDQQDERFKKLIHRALNDNQKYAVLYSQFKSANNIDQWKTHLLKDKQLFENDNNWGLLQQVTNAYFPSKILVLKEFKLLSFSQLGEYIGIRSVDEVESILVDLIQSGKLNAKISFNKQLGPSNGLVEFMNHKLPPNARERFDKLVGEIENTLELNKILQQAGVTAGANLKRTSNFDSDPEVLSQFNSMLVD</sequence>
<dbReference type="OMA" id="NHYHDLV"/>
<dbReference type="GO" id="GO:0006511">
    <property type="term" value="P:ubiquitin-dependent protein catabolic process"/>
    <property type="evidence" value="ECO:0007669"/>
    <property type="project" value="TreeGrafter"/>
</dbReference>
<dbReference type="EMBL" id="KQ964419">
    <property type="protein sequence ID" value="KXN74876.1"/>
    <property type="molecule type" value="Genomic_DNA"/>
</dbReference>
<reference evidence="9 10" key="1">
    <citation type="journal article" date="2015" name="Genome Biol. Evol.">
        <title>Phylogenomic analyses indicate that early fungi evolved digesting cell walls of algal ancestors of land plants.</title>
        <authorList>
            <person name="Chang Y."/>
            <person name="Wang S."/>
            <person name="Sekimoto S."/>
            <person name="Aerts A.L."/>
            <person name="Choi C."/>
            <person name="Clum A."/>
            <person name="LaButti K.M."/>
            <person name="Lindquist E.A."/>
            <person name="Yee Ngan C."/>
            <person name="Ohm R.A."/>
            <person name="Salamov A.A."/>
            <person name="Grigoriev I.V."/>
            <person name="Spatafora J.W."/>
            <person name="Berbee M.L."/>
        </authorList>
    </citation>
    <scope>NUCLEOTIDE SEQUENCE [LARGE SCALE GENOMIC DNA]</scope>
    <source>
        <strain evidence="9 10">NRRL 28638</strain>
    </source>
</reference>
<evidence type="ECO:0000313" key="10">
    <source>
        <dbReference type="Proteomes" id="UP000070444"/>
    </source>
</evidence>
<feature type="domain" description="PCI" evidence="8">
    <location>
        <begin position="207"/>
        <end position="372"/>
    </location>
</feature>
<keyword evidence="7" id="KW-0539">Nucleus</keyword>